<dbReference type="InterPro" id="IPR001781">
    <property type="entry name" value="Znf_LIM"/>
</dbReference>
<evidence type="ECO:0000256" key="5">
    <source>
        <dbReference type="PROSITE-ProRule" id="PRU00125"/>
    </source>
</evidence>
<feature type="domain" description="LIM zinc-binding" evidence="7">
    <location>
        <begin position="143"/>
        <end position="203"/>
    </location>
</feature>
<dbReference type="PROSITE" id="PS50023">
    <property type="entry name" value="LIM_DOMAIN_2"/>
    <property type="match status" value="1"/>
</dbReference>
<dbReference type="PANTHER" id="PTHR24209:SF7">
    <property type="entry name" value="PROTEIN DA1-RELATED 2"/>
    <property type="match status" value="1"/>
</dbReference>
<dbReference type="PANTHER" id="PTHR24209">
    <property type="entry name" value="PROTEIN DA1-RELATED 2"/>
    <property type="match status" value="1"/>
</dbReference>
<keyword evidence="1 5" id="KW-0479">Metal-binding</keyword>
<dbReference type="PROSITE" id="PS00478">
    <property type="entry name" value="LIM_DOMAIN_1"/>
    <property type="match status" value="1"/>
</dbReference>
<dbReference type="GO" id="GO:0043130">
    <property type="term" value="F:ubiquitin binding"/>
    <property type="evidence" value="ECO:0007669"/>
    <property type="project" value="TreeGrafter"/>
</dbReference>
<keyword evidence="9" id="KW-1185">Reference proteome</keyword>
<sequence>MFMGSSDFNHISYPRIHGFAYSSIERDSGVVEMLSDIFNIGSSHGFAGSRHPRFLEDGNMFWPVHSRLTDNRSKEEKDREELNRAIALSLAEDSRRPNGSRQRMDIDEEPARELLDSLTRPSYPPYRRSNTQITVPCNPGGHRICGGCNQEIGYGNYLQCMNTYFHPECFRCLGCGHPIVEQEFSLSGRDPYHKSCFKERTHPKCEVCHQFIPTNSAGLIEYRCLPFWSQKYCPKHEHDKTARCCSCERLESRNARYIPLGDGRSSCSECMEFAIMDTADCQPLYQAVRDYYESKNMGLDQRIPVLLVETQALNEAIAGEKNGSHHMPETRGLCLSEEQTVISVLRRPSFGGHLFRMRTQPQRLARICEVTAILILFGLPRLLTGAILAHELMHAWLRLKGFRNLKPEVEEGICQVLSYMWLESEMKRDFRSIPSISTHSFSSSSSLSSSDFRSGRKSEVEKKLGEFFLHQITTDSSQAYGGGFRVANAAVSKYGLSYTLDHIRSTGSFPL</sequence>
<dbReference type="EMBL" id="BSYO01000038">
    <property type="protein sequence ID" value="GMH30579.1"/>
    <property type="molecule type" value="Genomic_DNA"/>
</dbReference>
<proteinExistence type="predicted"/>
<evidence type="ECO:0000256" key="6">
    <source>
        <dbReference type="SAM" id="MobiDB-lite"/>
    </source>
</evidence>
<dbReference type="InterPro" id="IPR045218">
    <property type="entry name" value="DA1-like"/>
</dbReference>
<gene>
    <name evidence="8" type="ORF">Nepgr_032422</name>
</gene>
<keyword evidence="4 5" id="KW-0440">LIM domain</keyword>
<evidence type="ECO:0000256" key="1">
    <source>
        <dbReference type="ARBA" id="ARBA00022723"/>
    </source>
</evidence>
<dbReference type="GO" id="GO:0046872">
    <property type="term" value="F:metal ion binding"/>
    <property type="evidence" value="ECO:0007669"/>
    <property type="project" value="UniProtKB-KW"/>
</dbReference>
<evidence type="ECO:0000256" key="4">
    <source>
        <dbReference type="ARBA" id="ARBA00023038"/>
    </source>
</evidence>
<feature type="compositionally biased region" description="Basic and acidic residues" evidence="6">
    <location>
        <begin position="92"/>
        <end position="112"/>
    </location>
</feature>
<evidence type="ECO:0000313" key="8">
    <source>
        <dbReference type="EMBL" id="GMH30579.1"/>
    </source>
</evidence>
<keyword evidence="2" id="KW-0677">Repeat</keyword>
<dbReference type="FunFam" id="2.10.110.10:FF:000107">
    <property type="entry name" value="Protein DA1-related 2"/>
    <property type="match status" value="1"/>
</dbReference>
<organism evidence="8 9">
    <name type="scientific">Nepenthes gracilis</name>
    <name type="common">Slender pitcher plant</name>
    <dbReference type="NCBI Taxonomy" id="150966"/>
    <lineage>
        <taxon>Eukaryota</taxon>
        <taxon>Viridiplantae</taxon>
        <taxon>Streptophyta</taxon>
        <taxon>Embryophyta</taxon>
        <taxon>Tracheophyta</taxon>
        <taxon>Spermatophyta</taxon>
        <taxon>Magnoliopsida</taxon>
        <taxon>eudicotyledons</taxon>
        <taxon>Gunneridae</taxon>
        <taxon>Pentapetalae</taxon>
        <taxon>Caryophyllales</taxon>
        <taxon>Nepenthaceae</taxon>
        <taxon>Nepenthes</taxon>
    </lineage>
</organism>
<evidence type="ECO:0000256" key="2">
    <source>
        <dbReference type="ARBA" id="ARBA00022737"/>
    </source>
</evidence>
<dbReference type="Gene3D" id="2.10.110.10">
    <property type="entry name" value="Cysteine Rich Protein"/>
    <property type="match status" value="1"/>
</dbReference>
<name>A0AAD3TJZ3_NEPGR</name>
<evidence type="ECO:0000256" key="3">
    <source>
        <dbReference type="ARBA" id="ARBA00022833"/>
    </source>
</evidence>
<dbReference type="Pfam" id="PF00412">
    <property type="entry name" value="LIM"/>
    <property type="match status" value="1"/>
</dbReference>
<dbReference type="SUPFAM" id="SSF57716">
    <property type="entry name" value="Glucocorticoid receptor-like (DNA-binding domain)"/>
    <property type="match status" value="1"/>
</dbReference>
<accession>A0AAD3TJZ3</accession>
<evidence type="ECO:0000259" key="7">
    <source>
        <dbReference type="PROSITE" id="PS50023"/>
    </source>
</evidence>
<protein>
    <recommendedName>
        <fullName evidence="7">LIM zinc-binding domain-containing protein</fullName>
    </recommendedName>
</protein>
<dbReference type="AlphaFoldDB" id="A0AAD3TJZ3"/>
<dbReference type="InterPro" id="IPR022087">
    <property type="entry name" value="DA1-like_dom"/>
</dbReference>
<dbReference type="CDD" id="cd08368">
    <property type="entry name" value="LIM"/>
    <property type="match status" value="1"/>
</dbReference>
<dbReference type="Pfam" id="PF12315">
    <property type="entry name" value="DA1-like"/>
    <property type="match status" value="1"/>
</dbReference>
<dbReference type="Proteomes" id="UP001279734">
    <property type="component" value="Unassembled WGS sequence"/>
</dbReference>
<keyword evidence="3 5" id="KW-0862">Zinc</keyword>
<feature type="region of interest" description="Disordered" evidence="6">
    <location>
        <begin position="90"/>
        <end position="112"/>
    </location>
</feature>
<dbReference type="SMART" id="SM00132">
    <property type="entry name" value="LIM"/>
    <property type="match status" value="1"/>
</dbReference>
<dbReference type="CDD" id="cd09396">
    <property type="entry name" value="LIM_DA1"/>
    <property type="match status" value="1"/>
</dbReference>
<comment type="caution">
    <text evidence="8">The sequence shown here is derived from an EMBL/GenBank/DDBJ whole genome shotgun (WGS) entry which is preliminary data.</text>
</comment>
<evidence type="ECO:0000313" key="9">
    <source>
        <dbReference type="Proteomes" id="UP001279734"/>
    </source>
</evidence>
<reference evidence="8" key="1">
    <citation type="submission" date="2023-05" db="EMBL/GenBank/DDBJ databases">
        <title>Nepenthes gracilis genome sequencing.</title>
        <authorList>
            <person name="Fukushima K."/>
        </authorList>
    </citation>
    <scope>NUCLEOTIDE SEQUENCE</scope>
    <source>
        <strain evidence="8">SING2019-196</strain>
    </source>
</reference>